<evidence type="ECO:0000313" key="8">
    <source>
        <dbReference type="Proteomes" id="UP000469523"/>
    </source>
</evidence>
<keyword evidence="3" id="KW-0731">Sigma factor</keyword>
<dbReference type="SUPFAM" id="SSF88659">
    <property type="entry name" value="Sigma3 and sigma4 domains of RNA polymerase sigma factors"/>
    <property type="match status" value="1"/>
</dbReference>
<dbReference type="Pfam" id="PF08281">
    <property type="entry name" value="Sigma70_r4_2"/>
    <property type="match status" value="1"/>
</dbReference>
<dbReference type="EMBL" id="VUNQ01000014">
    <property type="protein sequence ID" value="MSU01444.1"/>
    <property type="molecule type" value="Genomic_DNA"/>
</dbReference>
<dbReference type="InterPro" id="IPR013324">
    <property type="entry name" value="RNA_pol_sigma_r3/r4-like"/>
</dbReference>
<evidence type="ECO:0000313" key="7">
    <source>
        <dbReference type="EMBL" id="MSU01444.1"/>
    </source>
</evidence>
<evidence type="ECO:0000259" key="6">
    <source>
        <dbReference type="Pfam" id="PF08281"/>
    </source>
</evidence>
<evidence type="ECO:0000256" key="3">
    <source>
        <dbReference type="ARBA" id="ARBA00023082"/>
    </source>
</evidence>
<dbReference type="GO" id="GO:0006352">
    <property type="term" value="P:DNA-templated transcription initiation"/>
    <property type="evidence" value="ECO:0007669"/>
    <property type="project" value="InterPro"/>
</dbReference>
<proteinExistence type="inferred from homology"/>
<dbReference type="GO" id="GO:0016987">
    <property type="term" value="F:sigma factor activity"/>
    <property type="evidence" value="ECO:0007669"/>
    <property type="project" value="UniProtKB-KW"/>
</dbReference>
<dbReference type="NCBIfam" id="TIGR02937">
    <property type="entry name" value="sigma70-ECF"/>
    <property type="match status" value="1"/>
</dbReference>
<dbReference type="SUPFAM" id="SSF88946">
    <property type="entry name" value="Sigma2 domain of RNA polymerase sigma factors"/>
    <property type="match status" value="1"/>
</dbReference>
<keyword evidence="8" id="KW-1185">Reference proteome</keyword>
<sequence length="177" mass="20544">MDICDMEKLIDLYGNVIYGFCRRLTMNKADADDLYQQTFLRALEIKEKIDINNNPKGFLISLAVSIWKNSTCKKARHYRIAPIVGMEEEDWLNTSTDSISIEDIIISNELTDEVNTIVFKLNDKFRIPIIMYYNGDMSIAEISTALKIPQGTIKSRLYKARLIIKSELEVKGYERYR</sequence>
<dbReference type="RefSeq" id="WP_154439858.1">
    <property type="nucleotide sequence ID" value="NZ_VUNQ01000014.1"/>
</dbReference>
<dbReference type="Proteomes" id="UP000469523">
    <property type="component" value="Unassembled WGS sequence"/>
</dbReference>
<dbReference type="InterPro" id="IPR039425">
    <property type="entry name" value="RNA_pol_sigma-70-like"/>
</dbReference>
<dbReference type="PANTHER" id="PTHR43133:SF60">
    <property type="entry name" value="RNA POLYMERASE SIGMA FACTOR SIGV"/>
    <property type="match status" value="1"/>
</dbReference>
<dbReference type="Gene3D" id="1.10.1740.10">
    <property type="match status" value="1"/>
</dbReference>
<dbReference type="AlphaFoldDB" id="A0A6N7XXZ1"/>
<evidence type="ECO:0000256" key="4">
    <source>
        <dbReference type="ARBA" id="ARBA00023163"/>
    </source>
</evidence>
<accession>A0A6N7XXZ1</accession>
<dbReference type="Gene3D" id="1.10.10.10">
    <property type="entry name" value="Winged helix-like DNA-binding domain superfamily/Winged helix DNA-binding domain"/>
    <property type="match status" value="1"/>
</dbReference>
<comment type="similarity">
    <text evidence="1">Belongs to the sigma-70 factor family. ECF subfamily.</text>
</comment>
<keyword evidence="4" id="KW-0804">Transcription</keyword>
<dbReference type="InterPro" id="IPR013325">
    <property type="entry name" value="RNA_pol_sigma_r2"/>
</dbReference>
<organism evidence="7 8">
    <name type="scientific">Tissierella pigra</name>
    <dbReference type="NCBI Taxonomy" id="2607614"/>
    <lineage>
        <taxon>Bacteria</taxon>
        <taxon>Bacillati</taxon>
        <taxon>Bacillota</taxon>
        <taxon>Tissierellia</taxon>
        <taxon>Tissierellales</taxon>
        <taxon>Tissierellaceae</taxon>
        <taxon>Tissierella</taxon>
    </lineage>
</organism>
<dbReference type="InterPro" id="IPR007627">
    <property type="entry name" value="RNA_pol_sigma70_r2"/>
</dbReference>
<protein>
    <submittedName>
        <fullName evidence="7">RNA polymerase sigma factor</fullName>
    </submittedName>
</protein>
<feature type="domain" description="RNA polymerase sigma factor 70 region 4 type 2" evidence="6">
    <location>
        <begin position="121"/>
        <end position="161"/>
    </location>
</feature>
<evidence type="ECO:0000259" key="5">
    <source>
        <dbReference type="Pfam" id="PF04542"/>
    </source>
</evidence>
<dbReference type="Pfam" id="PF04542">
    <property type="entry name" value="Sigma70_r2"/>
    <property type="match status" value="1"/>
</dbReference>
<reference evidence="7 8" key="1">
    <citation type="submission" date="2019-09" db="EMBL/GenBank/DDBJ databases">
        <title>In-depth cultivation of the pig gut microbiome towards novel bacterial diversity and tailored functional studies.</title>
        <authorList>
            <person name="Wylensek D."/>
            <person name="Hitch T.C.A."/>
            <person name="Clavel T."/>
        </authorList>
    </citation>
    <scope>NUCLEOTIDE SEQUENCE [LARGE SCALE GENOMIC DNA]</scope>
    <source>
        <strain evidence="7 8">WCA3-693-APC-4?</strain>
    </source>
</reference>
<dbReference type="InterPro" id="IPR013249">
    <property type="entry name" value="RNA_pol_sigma70_r4_t2"/>
</dbReference>
<name>A0A6N7XXZ1_9FIRM</name>
<dbReference type="InterPro" id="IPR014284">
    <property type="entry name" value="RNA_pol_sigma-70_dom"/>
</dbReference>
<feature type="domain" description="RNA polymerase sigma-70 region 2" evidence="5">
    <location>
        <begin position="9"/>
        <end position="69"/>
    </location>
</feature>
<comment type="caution">
    <text evidence="7">The sequence shown here is derived from an EMBL/GenBank/DDBJ whole genome shotgun (WGS) entry which is preliminary data.</text>
</comment>
<evidence type="ECO:0000256" key="2">
    <source>
        <dbReference type="ARBA" id="ARBA00023015"/>
    </source>
</evidence>
<evidence type="ECO:0000256" key="1">
    <source>
        <dbReference type="ARBA" id="ARBA00010641"/>
    </source>
</evidence>
<dbReference type="CDD" id="cd06171">
    <property type="entry name" value="Sigma70_r4"/>
    <property type="match status" value="1"/>
</dbReference>
<gene>
    <name evidence="7" type="ORF">FYJ83_08195</name>
</gene>
<dbReference type="InterPro" id="IPR036388">
    <property type="entry name" value="WH-like_DNA-bd_sf"/>
</dbReference>
<keyword evidence="2" id="KW-0805">Transcription regulation</keyword>
<dbReference type="PANTHER" id="PTHR43133">
    <property type="entry name" value="RNA POLYMERASE ECF-TYPE SIGMA FACTO"/>
    <property type="match status" value="1"/>
</dbReference>
<dbReference type="GO" id="GO:0003677">
    <property type="term" value="F:DNA binding"/>
    <property type="evidence" value="ECO:0007669"/>
    <property type="project" value="InterPro"/>
</dbReference>